<protein>
    <submittedName>
        <fullName evidence="2">Glycosyltransferase</fullName>
        <ecNumber evidence="2">2.4.-.-</ecNumber>
    </submittedName>
</protein>
<accession>A0ABV7V8A7</accession>
<evidence type="ECO:0000259" key="1">
    <source>
        <dbReference type="Pfam" id="PF00534"/>
    </source>
</evidence>
<dbReference type="GO" id="GO:0016757">
    <property type="term" value="F:glycosyltransferase activity"/>
    <property type="evidence" value="ECO:0007669"/>
    <property type="project" value="UniProtKB-KW"/>
</dbReference>
<dbReference type="InterPro" id="IPR050194">
    <property type="entry name" value="Glycosyltransferase_grp1"/>
</dbReference>
<feature type="non-terminal residue" evidence="2">
    <location>
        <position position="403"/>
    </location>
</feature>
<evidence type="ECO:0000313" key="3">
    <source>
        <dbReference type="Proteomes" id="UP001595683"/>
    </source>
</evidence>
<proteinExistence type="predicted"/>
<dbReference type="InterPro" id="IPR001296">
    <property type="entry name" value="Glyco_trans_1"/>
</dbReference>
<reference evidence="3" key="1">
    <citation type="journal article" date="2019" name="Int. J. Syst. Evol. Microbiol.">
        <title>The Global Catalogue of Microorganisms (GCM) 10K type strain sequencing project: providing services to taxonomists for standard genome sequencing and annotation.</title>
        <authorList>
            <consortium name="The Broad Institute Genomics Platform"/>
            <consortium name="The Broad Institute Genome Sequencing Center for Infectious Disease"/>
            <person name="Wu L."/>
            <person name="Ma J."/>
        </authorList>
    </citation>
    <scope>NUCLEOTIDE SEQUENCE [LARGE SCALE GENOMIC DNA]</scope>
    <source>
        <strain evidence="3">KCTC 42224</strain>
    </source>
</reference>
<dbReference type="Proteomes" id="UP001595683">
    <property type="component" value="Unassembled WGS sequence"/>
</dbReference>
<gene>
    <name evidence="2" type="ORF">ACFOOT_16830</name>
</gene>
<dbReference type="Gene3D" id="3.40.50.2000">
    <property type="entry name" value="Glycogen Phosphorylase B"/>
    <property type="match status" value="2"/>
</dbReference>
<dbReference type="Pfam" id="PF00534">
    <property type="entry name" value="Glycos_transf_1"/>
    <property type="match status" value="1"/>
</dbReference>
<dbReference type="EC" id="2.4.-.-" evidence="2"/>
<dbReference type="PANTHER" id="PTHR45947:SF3">
    <property type="entry name" value="SULFOQUINOVOSYL TRANSFERASE SQD2"/>
    <property type="match status" value="1"/>
</dbReference>
<keyword evidence="3" id="KW-1185">Reference proteome</keyword>
<feature type="domain" description="Glycosyl transferase family 1" evidence="1">
    <location>
        <begin position="5"/>
        <end position="70"/>
    </location>
</feature>
<dbReference type="RefSeq" id="WP_379541438.1">
    <property type="nucleotide sequence ID" value="NZ_JBHRYE010000034.1"/>
</dbReference>
<keyword evidence="2" id="KW-0328">Glycosyltransferase</keyword>
<dbReference type="PANTHER" id="PTHR45947">
    <property type="entry name" value="SULFOQUINOVOSYL TRANSFERASE SQD2"/>
    <property type="match status" value="1"/>
</dbReference>
<evidence type="ECO:0000313" key="2">
    <source>
        <dbReference type="EMBL" id="MFC3673086.1"/>
    </source>
</evidence>
<organism evidence="2 3">
    <name type="scientific">Novosphingobium pokkalii</name>
    <dbReference type="NCBI Taxonomy" id="1770194"/>
    <lineage>
        <taxon>Bacteria</taxon>
        <taxon>Pseudomonadati</taxon>
        <taxon>Pseudomonadota</taxon>
        <taxon>Alphaproteobacteria</taxon>
        <taxon>Sphingomonadales</taxon>
        <taxon>Sphingomonadaceae</taxon>
        <taxon>Novosphingobium</taxon>
    </lineage>
</organism>
<name>A0ABV7V8A7_9SPHN</name>
<dbReference type="SUPFAM" id="SSF53756">
    <property type="entry name" value="UDP-Glycosyltransferase/glycogen phosphorylase"/>
    <property type="match status" value="1"/>
</dbReference>
<comment type="caution">
    <text evidence="2">The sequence shown here is derived from an EMBL/GenBank/DDBJ whole genome shotgun (WGS) entry which is preliminary data.</text>
</comment>
<dbReference type="EMBL" id="JBHRYE010000034">
    <property type="protein sequence ID" value="MFC3673086.1"/>
    <property type="molecule type" value="Genomic_DNA"/>
</dbReference>
<keyword evidence="2" id="KW-0808">Transferase</keyword>
<feature type="non-terminal residue" evidence="2">
    <location>
        <position position="1"/>
    </location>
</feature>
<sequence length="403" mass="42435">ELVPPIKLVEAMALGLPAVVPDLPVFRAEAQEGQTALFFTPGDAADLARALAALATDPDHARSLGQAARQHAHGTRDWNAIARAVVQTLPKPEAGAEARADAPTADGRTQAVAAAAALTRQARALSATDLRGAIALAEQAQALDPQPWRAKWLGLRLHEAGETARAAAMLAALPADLPLSRSEAQRIARIINPPAPEPEPDPVALAAAEQARQRAQAVARAAELMQQARALGATDLPGAIALGEQAQALDPQPWRAKWLGLRLHEAGESGRAMVLLAALPADLPLSRSEASRIQQILHPPAPAPEPDPAALAVAEDARRRAEAQARARSLTDAARGLQDSDPLQAARLGEEAHALDPQPWRAKWLAFRLHDAGHLARPAALLQGLPQDLAMSASESSRAQQIL</sequence>